<keyword evidence="3" id="KW-0378">Hydrolase</keyword>
<dbReference type="EMBL" id="QUMU01000002">
    <property type="protein sequence ID" value="REG36158.1"/>
    <property type="molecule type" value="Genomic_DNA"/>
</dbReference>
<keyword evidence="2" id="KW-0645">Protease</keyword>
<dbReference type="Pfam" id="PF01523">
    <property type="entry name" value="PmbA_TldD_1st"/>
    <property type="match status" value="1"/>
</dbReference>
<reference evidence="8 10" key="1">
    <citation type="submission" date="2015-05" db="EMBL/GenBank/DDBJ databases">
        <title>Genome assembly of Archangium gephyra DSM 2261.</title>
        <authorList>
            <person name="Sharma G."/>
            <person name="Subramanian S."/>
        </authorList>
    </citation>
    <scope>NUCLEOTIDE SEQUENCE [LARGE SCALE GENOMIC DNA]</scope>
    <source>
        <strain evidence="8 10">DSM 2261</strain>
    </source>
</reference>
<reference evidence="9 11" key="2">
    <citation type="submission" date="2018-08" db="EMBL/GenBank/DDBJ databases">
        <title>Genomic Encyclopedia of Archaeal and Bacterial Type Strains, Phase II (KMG-II): from individual species to whole genera.</title>
        <authorList>
            <person name="Goeker M."/>
        </authorList>
    </citation>
    <scope>NUCLEOTIDE SEQUENCE [LARGE SCALE GENOMIC DNA]</scope>
    <source>
        <strain evidence="9 11">DSM 2261</strain>
    </source>
</reference>
<sequence length="525" mass="56162">MAGGKTGMTRRDFVGYGTTALAMAGAGELLSGCATTQRAGPGGPGGGSDGPSQSIGYFARFGVDETLIRETLAAALSRGGDYSDLFFQHRVSTSMALEDGAVNKAFTTVELGVGVRVIKGDQTGYAYTEELTLEAMRSAARTAAAIADGPSRPGPQRLHVFKDIPQRYVLKLGWDAVRPEQKLPILEGLNAAAFKADKRVSKVTLSFSDEHGAVLVADSNGRLVEDVQPMTSLYLSCVAEQNGKREQNTYGVAGRAGLDFYSPERLDRMVREAVSRTTILFEAIQPPAGELPVVLAAGSSGILLHEAIGHGMEADFNRKGTSIYADKLNKPIAHPFVNIVDDGTNEYARGAINVDDEGNEPGKTMLVENGVLTTYLHDSISAKHYKVKPTGNGRRESYRYAPLPRMRSTYMLPGPHKHDEIIASVKKGIYCTNFTNGQVNIGAGDFTFYVKNGYLIEDGKLTRPIKDVNIIGNGPKVLEKVDMVADDLVIDEGGWTCGKDGQGVPVSQGIPTVRVASITVGGRNA</sequence>
<evidence type="ECO:0000259" key="6">
    <source>
        <dbReference type="Pfam" id="PF19289"/>
    </source>
</evidence>
<feature type="domain" description="Metalloprotease TldD/E N-terminal" evidence="5">
    <location>
        <begin position="84"/>
        <end position="147"/>
    </location>
</feature>
<dbReference type="GO" id="GO:0006508">
    <property type="term" value="P:proteolysis"/>
    <property type="evidence" value="ECO:0007669"/>
    <property type="project" value="UniProtKB-KW"/>
</dbReference>
<evidence type="ECO:0000256" key="2">
    <source>
        <dbReference type="ARBA" id="ARBA00022670"/>
    </source>
</evidence>
<dbReference type="InterPro" id="IPR045569">
    <property type="entry name" value="Metalloprtase-TldD/E_C"/>
</dbReference>
<dbReference type="Pfam" id="PF19289">
    <property type="entry name" value="PmbA_TldD_3rd"/>
    <property type="match status" value="1"/>
</dbReference>
<keyword evidence="11" id="KW-1185">Reference proteome</keyword>
<dbReference type="PROSITE" id="PS51318">
    <property type="entry name" value="TAT"/>
    <property type="match status" value="1"/>
</dbReference>
<protein>
    <submittedName>
        <fullName evidence="9">Microcin-processing peptidase 2</fullName>
    </submittedName>
    <submittedName>
        <fullName evidence="8">TldD protein, part of TldE/TldD proteolytic complex</fullName>
    </submittedName>
</protein>
<dbReference type="InterPro" id="IPR045570">
    <property type="entry name" value="Metalloprtase-TldD/E_cen_dom"/>
</dbReference>
<dbReference type="PANTHER" id="PTHR30624:SF4">
    <property type="entry name" value="METALLOPROTEASE TLDD"/>
    <property type="match status" value="1"/>
</dbReference>
<dbReference type="GO" id="GO:0005829">
    <property type="term" value="C:cytosol"/>
    <property type="evidence" value="ECO:0007669"/>
    <property type="project" value="TreeGrafter"/>
</dbReference>
<dbReference type="GO" id="GO:0008237">
    <property type="term" value="F:metallopeptidase activity"/>
    <property type="evidence" value="ECO:0007669"/>
    <property type="project" value="UniProtKB-KW"/>
</dbReference>
<name>A0AAC8TH40_9BACT</name>
<evidence type="ECO:0000313" key="8">
    <source>
        <dbReference type="EMBL" id="AKJ05475.1"/>
    </source>
</evidence>
<dbReference type="InterPro" id="IPR051463">
    <property type="entry name" value="Peptidase_U62_metallo"/>
</dbReference>
<evidence type="ECO:0000259" key="7">
    <source>
        <dbReference type="Pfam" id="PF19290"/>
    </source>
</evidence>
<evidence type="ECO:0000259" key="5">
    <source>
        <dbReference type="Pfam" id="PF01523"/>
    </source>
</evidence>
<evidence type="ECO:0000313" key="9">
    <source>
        <dbReference type="EMBL" id="REG36158.1"/>
    </source>
</evidence>
<dbReference type="InterPro" id="IPR002510">
    <property type="entry name" value="Metalloprtase-TldD/E_N"/>
</dbReference>
<dbReference type="PANTHER" id="PTHR30624">
    <property type="entry name" value="UNCHARACTERIZED PROTEIN TLDD AND PMBA"/>
    <property type="match status" value="1"/>
</dbReference>
<dbReference type="EMBL" id="CP011509">
    <property type="protein sequence ID" value="AKJ05475.1"/>
    <property type="molecule type" value="Genomic_DNA"/>
</dbReference>
<comment type="similarity">
    <text evidence="1">Belongs to the peptidase U62 family.</text>
</comment>
<evidence type="ECO:0000313" key="10">
    <source>
        <dbReference type="Proteomes" id="UP000035579"/>
    </source>
</evidence>
<dbReference type="Pfam" id="PF19290">
    <property type="entry name" value="PmbA_TldD_2nd"/>
    <property type="match status" value="1"/>
</dbReference>
<dbReference type="Gene3D" id="3.30.2290.10">
    <property type="entry name" value="PmbA/TldD superfamily"/>
    <property type="match status" value="1"/>
</dbReference>
<dbReference type="Proteomes" id="UP000035579">
    <property type="component" value="Chromosome"/>
</dbReference>
<dbReference type="InterPro" id="IPR006311">
    <property type="entry name" value="TAT_signal"/>
</dbReference>
<keyword evidence="4" id="KW-0482">Metalloprotease</keyword>
<evidence type="ECO:0000313" key="11">
    <source>
        <dbReference type="Proteomes" id="UP000256345"/>
    </source>
</evidence>
<proteinExistence type="inferred from homology"/>
<evidence type="ECO:0000256" key="4">
    <source>
        <dbReference type="ARBA" id="ARBA00023049"/>
    </source>
</evidence>
<dbReference type="AlphaFoldDB" id="A0AAC8TH40"/>
<dbReference type="SUPFAM" id="SSF111283">
    <property type="entry name" value="Putative modulator of DNA gyrase, PmbA/TldD"/>
    <property type="match status" value="1"/>
</dbReference>
<evidence type="ECO:0000256" key="3">
    <source>
        <dbReference type="ARBA" id="ARBA00022801"/>
    </source>
</evidence>
<dbReference type="Proteomes" id="UP000256345">
    <property type="component" value="Unassembled WGS sequence"/>
</dbReference>
<dbReference type="InterPro" id="IPR036059">
    <property type="entry name" value="TldD/PmbA_sf"/>
</dbReference>
<gene>
    <name evidence="8" type="ORF">AA314_07101</name>
    <name evidence="9" type="ORF">ATI61_102535</name>
</gene>
<accession>A0AAC8TH40</accession>
<organism evidence="8 10">
    <name type="scientific">Archangium gephyra</name>
    <dbReference type="NCBI Taxonomy" id="48"/>
    <lineage>
        <taxon>Bacteria</taxon>
        <taxon>Pseudomonadati</taxon>
        <taxon>Myxococcota</taxon>
        <taxon>Myxococcia</taxon>
        <taxon>Myxococcales</taxon>
        <taxon>Cystobacterineae</taxon>
        <taxon>Archangiaceae</taxon>
        <taxon>Archangium</taxon>
    </lineage>
</organism>
<evidence type="ECO:0000256" key="1">
    <source>
        <dbReference type="ARBA" id="ARBA00005836"/>
    </source>
</evidence>
<feature type="domain" description="Metalloprotease TldD/E C-terminal" evidence="6">
    <location>
        <begin position="289"/>
        <end position="522"/>
    </location>
</feature>
<feature type="domain" description="Metalloprotease TldD/E central" evidence="7">
    <location>
        <begin position="175"/>
        <end position="279"/>
    </location>
</feature>
<dbReference type="InterPro" id="IPR035068">
    <property type="entry name" value="TldD/PmbA_N"/>
</dbReference>
<dbReference type="KEGG" id="age:AA314_07101"/>